<protein>
    <submittedName>
        <fullName evidence="2">Putative serine/threonine-protein kinase roco5</fullName>
    </submittedName>
</protein>
<evidence type="ECO:0000256" key="1">
    <source>
        <dbReference type="SAM" id="MobiDB-lite"/>
    </source>
</evidence>
<accession>V8P5Z4</accession>
<keyword evidence="3" id="KW-1185">Reference proteome</keyword>
<organism evidence="2 3">
    <name type="scientific">Ophiophagus hannah</name>
    <name type="common">King cobra</name>
    <name type="synonym">Naja hannah</name>
    <dbReference type="NCBI Taxonomy" id="8665"/>
    <lineage>
        <taxon>Eukaryota</taxon>
        <taxon>Metazoa</taxon>
        <taxon>Chordata</taxon>
        <taxon>Craniata</taxon>
        <taxon>Vertebrata</taxon>
        <taxon>Euteleostomi</taxon>
        <taxon>Lepidosauria</taxon>
        <taxon>Squamata</taxon>
        <taxon>Bifurcata</taxon>
        <taxon>Unidentata</taxon>
        <taxon>Episquamata</taxon>
        <taxon>Toxicofera</taxon>
        <taxon>Serpentes</taxon>
        <taxon>Colubroidea</taxon>
        <taxon>Elapidae</taxon>
        <taxon>Elapinae</taxon>
        <taxon>Ophiophagus</taxon>
    </lineage>
</organism>
<proteinExistence type="predicted"/>
<feature type="region of interest" description="Disordered" evidence="1">
    <location>
        <begin position="1"/>
        <end position="69"/>
    </location>
</feature>
<keyword evidence="2" id="KW-0418">Kinase</keyword>
<reference evidence="2 3" key="1">
    <citation type="journal article" date="2013" name="Proc. Natl. Acad. Sci. U.S.A.">
        <title>The king cobra genome reveals dynamic gene evolution and adaptation in the snake venom system.</title>
        <authorList>
            <person name="Vonk F.J."/>
            <person name="Casewell N.R."/>
            <person name="Henkel C.V."/>
            <person name="Heimberg A.M."/>
            <person name="Jansen H.J."/>
            <person name="McCleary R.J."/>
            <person name="Kerkkamp H.M."/>
            <person name="Vos R.A."/>
            <person name="Guerreiro I."/>
            <person name="Calvete J.J."/>
            <person name="Wuster W."/>
            <person name="Woods A.E."/>
            <person name="Logan J.M."/>
            <person name="Harrison R.A."/>
            <person name="Castoe T.A."/>
            <person name="de Koning A.P."/>
            <person name="Pollock D.D."/>
            <person name="Yandell M."/>
            <person name="Calderon D."/>
            <person name="Renjifo C."/>
            <person name="Currier R.B."/>
            <person name="Salgado D."/>
            <person name="Pla D."/>
            <person name="Sanz L."/>
            <person name="Hyder A.S."/>
            <person name="Ribeiro J.M."/>
            <person name="Arntzen J.W."/>
            <person name="van den Thillart G.E."/>
            <person name="Boetzer M."/>
            <person name="Pirovano W."/>
            <person name="Dirks R.P."/>
            <person name="Spaink H.P."/>
            <person name="Duboule D."/>
            <person name="McGlinn E."/>
            <person name="Kini R.M."/>
            <person name="Richardson M.K."/>
        </authorList>
    </citation>
    <scope>NUCLEOTIDE SEQUENCE</scope>
    <source>
        <tissue evidence="2">Blood</tissue>
    </source>
</reference>
<evidence type="ECO:0000313" key="2">
    <source>
        <dbReference type="EMBL" id="ETE69307.1"/>
    </source>
</evidence>
<keyword evidence="2" id="KW-0808">Transferase</keyword>
<sequence length="218" mass="24596">KGKERKAKERKGKERKERKGKERKGKEEGRKWKEGREGGKKEGRKDKGKERKGKERKKERRKEAKERTKCQIRGGWAHAELELTVSWFAGQLKPYIKLAQPATGELADRRYRLTPKVDLKLFEPTLAVSANLCVQPDLVCPDLPCHCHSSPNVTLHQLSNTKINLCNQHSINADAEMDRADVQINRSTIKGWRGGDLIHVIAKGDVVGIGGGSFPAPY</sequence>
<evidence type="ECO:0000313" key="3">
    <source>
        <dbReference type="Proteomes" id="UP000018936"/>
    </source>
</evidence>
<dbReference type="Proteomes" id="UP000018936">
    <property type="component" value="Unassembled WGS sequence"/>
</dbReference>
<name>V8P5Z4_OPHHA</name>
<dbReference type="GO" id="GO:0016301">
    <property type="term" value="F:kinase activity"/>
    <property type="evidence" value="ECO:0007669"/>
    <property type="project" value="UniProtKB-KW"/>
</dbReference>
<feature type="non-terminal residue" evidence="2">
    <location>
        <position position="1"/>
    </location>
</feature>
<feature type="non-terminal residue" evidence="2">
    <location>
        <position position="218"/>
    </location>
</feature>
<gene>
    <name evidence="2" type="primary">roco5</name>
    <name evidence="2" type="ORF">L345_04886</name>
</gene>
<dbReference type="AlphaFoldDB" id="V8P5Z4"/>
<feature type="compositionally biased region" description="Basic and acidic residues" evidence="1">
    <location>
        <begin position="1"/>
        <end position="53"/>
    </location>
</feature>
<comment type="caution">
    <text evidence="2">The sequence shown here is derived from an EMBL/GenBank/DDBJ whole genome shotgun (WGS) entry which is preliminary data.</text>
</comment>
<dbReference type="EMBL" id="AZIM01000792">
    <property type="protein sequence ID" value="ETE69307.1"/>
    <property type="molecule type" value="Genomic_DNA"/>
</dbReference>